<sequence length="17" mass="1953">MLAATSFGCYLRFGRIF</sequence>
<reference evidence="1" key="1">
    <citation type="submission" date="2014-09" db="EMBL/GenBank/DDBJ databases">
        <authorList>
            <person name="Magalhaes I.L.F."/>
            <person name="Oliveira U."/>
            <person name="Santos F.R."/>
            <person name="Vidigal T.H.D.A."/>
            <person name="Brescovit A.D."/>
            <person name="Santos A.J."/>
        </authorList>
    </citation>
    <scope>NUCLEOTIDE SEQUENCE</scope>
    <source>
        <tissue evidence="1">Shoot tissue taken approximately 20 cm above the soil surface</tissue>
    </source>
</reference>
<dbReference type="EMBL" id="GBRH01246059">
    <property type="protein sequence ID" value="JAD51836.1"/>
    <property type="molecule type" value="Transcribed_RNA"/>
</dbReference>
<reference evidence="1" key="2">
    <citation type="journal article" date="2015" name="Data Brief">
        <title>Shoot transcriptome of the giant reed, Arundo donax.</title>
        <authorList>
            <person name="Barrero R.A."/>
            <person name="Guerrero F.D."/>
            <person name="Moolhuijzen P."/>
            <person name="Goolsby J.A."/>
            <person name="Tidwell J."/>
            <person name="Bellgard S.E."/>
            <person name="Bellgard M.I."/>
        </authorList>
    </citation>
    <scope>NUCLEOTIDE SEQUENCE</scope>
    <source>
        <tissue evidence="1">Shoot tissue taken approximately 20 cm above the soil surface</tissue>
    </source>
</reference>
<evidence type="ECO:0000313" key="1">
    <source>
        <dbReference type="EMBL" id="JAD51836.1"/>
    </source>
</evidence>
<organism evidence="1">
    <name type="scientific">Arundo donax</name>
    <name type="common">Giant reed</name>
    <name type="synonym">Donax arundinaceus</name>
    <dbReference type="NCBI Taxonomy" id="35708"/>
    <lineage>
        <taxon>Eukaryota</taxon>
        <taxon>Viridiplantae</taxon>
        <taxon>Streptophyta</taxon>
        <taxon>Embryophyta</taxon>
        <taxon>Tracheophyta</taxon>
        <taxon>Spermatophyta</taxon>
        <taxon>Magnoliopsida</taxon>
        <taxon>Liliopsida</taxon>
        <taxon>Poales</taxon>
        <taxon>Poaceae</taxon>
        <taxon>PACMAD clade</taxon>
        <taxon>Arundinoideae</taxon>
        <taxon>Arundineae</taxon>
        <taxon>Arundo</taxon>
    </lineage>
</organism>
<accession>A0A0A9AKZ6</accession>
<dbReference type="AlphaFoldDB" id="A0A0A9AKZ6"/>
<proteinExistence type="predicted"/>
<name>A0A0A9AKZ6_ARUDO</name>
<protein>
    <submittedName>
        <fullName evidence="1">Uncharacterized protein</fullName>
    </submittedName>
</protein>